<dbReference type="EMBL" id="WBKO01000002">
    <property type="protein sequence ID" value="MDV2482580.1"/>
    <property type="molecule type" value="Genomic_DNA"/>
</dbReference>
<dbReference type="InterPro" id="IPR035081">
    <property type="entry name" value="4HFCP_synth_arc"/>
</dbReference>
<gene>
    <name evidence="5" type="primary">mfnB</name>
    <name evidence="6" type="ORF">F8E02_11320</name>
</gene>
<evidence type="ECO:0000313" key="6">
    <source>
        <dbReference type="EMBL" id="MDV2482580.1"/>
    </source>
</evidence>
<evidence type="ECO:0000256" key="1">
    <source>
        <dbReference type="ARBA" id="ARBA00003810"/>
    </source>
</evidence>
<keyword evidence="3 5" id="KW-0704">Schiff base</keyword>
<dbReference type="SUPFAM" id="SSF51569">
    <property type="entry name" value="Aldolase"/>
    <property type="match status" value="1"/>
</dbReference>
<evidence type="ECO:0000256" key="2">
    <source>
        <dbReference type="ARBA" id="ARBA00023239"/>
    </source>
</evidence>
<comment type="similarity">
    <text evidence="5">Belongs to the MfnB family.</text>
</comment>
<reference evidence="6 7" key="1">
    <citation type="submission" date="2019-10" db="EMBL/GenBank/DDBJ databases">
        <title>Isolation and characterization of Methanoculleus sp. Wushi-C6 from a hot spring well.</title>
        <authorList>
            <person name="Chen S.-C."/>
            <person name="Lan Z.-H."/>
            <person name="You Y.-T."/>
            <person name="Lai M.-C."/>
        </authorList>
    </citation>
    <scope>NUCLEOTIDE SEQUENCE [LARGE SCALE GENOMIC DNA]</scope>
    <source>
        <strain evidence="6 7">Wushi-C6</strain>
    </source>
</reference>
<keyword evidence="7" id="KW-1185">Reference proteome</keyword>
<feature type="active site" description="Proton acceptor" evidence="5">
    <location>
        <position position="82"/>
    </location>
</feature>
<comment type="catalytic activity">
    <reaction evidence="4 5">
        <text>2 D-glyceraldehyde 3-phosphate = 4-(hydroxymethyl)-2-furancarboxaldehyde phosphate + phosphate + 2 H2O</text>
        <dbReference type="Rhea" id="RHEA:43536"/>
        <dbReference type="ChEBI" id="CHEBI:15377"/>
        <dbReference type="ChEBI" id="CHEBI:43474"/>
        <dbReference type="ChEBI" id="CHEBI:59776"/>
        <dbReference type="ChEBI" id="CHEBI:83407"/>
        <dbReference type="EC" id="4.2.3.153"/>
    </reaction>
</comment>
<protein>
    <recommendedName>
        <fullName evidence="5">(5-formylfuran-3-yl)methyl phosphate synthase</fullName>
        <ecNumber evidence="5">4.2.3.153</ecNumber>
    </recommendedName>
    <alternativeName>
        <fullName evidence="5">4-(hydroxymethyl)-2-furancarboxaldehyde-phosphate synthase</fullName>
        <shortName evidence="5">4-HFC-P synthase</shortName>
    </alternativeName>
</protein>
<keyword evidence="2 5" id="KW-0456">Lyase</keyword>
<evidence type="ECO:0000256" key="3">
    <source>
        <dbReference type="ARBA" id="ARBA00023270"/>
    </source>
</evidence>
<dbReference type="HAMAP" id="MF_00681">
    <property type="entry name" value="MfnB"/>
    <property type="match status" value="1"/>
</dbReference>
<evidence type="ECO:0000313" key="7">
    <source>
        <dbReference type="Proteomes" id="UP001281203"/>
    </source>
</evidence>
<dbReference type="Pfam" id="PF04476">
    <property type="entry name" value="4HFCP_synth"/>
    <property type="match status" value="1"/>
</dbReference>
<dbReference type="InterPro" id="IPR007565">
    <property type="entry name" value="4HFCP_synth"/>
</dbReference>
<dbReference type="PIRSF" id="PIRSF015957">
    <property type="entry name" value="UCP015957"/>
    <property type="match status" value="1"/>
</dbReference>
<accession>A0ABU3X3D2</accession>
<dbReference type="GO" id="GO:0016829">
    <property type="term" value="F:lyase activity"/>
    <property type="evidence" value="ECO:0007669"/>
    <property type="project" value="UniProtKB-KW"/>
</dbReference>
<dbReference type="RefSeq" id="WP_317065683.1">
    <property type="nucleotide sequence ID" value="NZ_WBKO01000002.1"/>
</dbReference>
<comment type="pathway">
    <text evidence="5">Cofactor biosynthesis; methanofuran biosynthesis.</text>
</comment>
<comment type="caution">
    <text evidence="6">The sequence shown here is derived from an EMBL/GenBank/DDBJ whole genome shotgun (WGS) entry which is preliminary data.</text>
</comment>
<name>A0ABU3X3D2_9EURY</name>
<feature type="active site" description="Schiff-base intermediate with substrate" evidence="5">
    <location>
        <position position="25"/>
    </location>
</feature>
<sequence>MQLLVSPSSIEEARSSLSADIIDVKKPSEGSLGANFPWVIREIKKIAGNKPVSAAIGDNEYKPGTAALSAYGAAHAGADFIKVGLMFDGADRARDVIEAVTTAVKQDFPEKHVVIAAYADFERMGTISPFAISPLVAEAGADLAMIDTGIKDGKSLFDFMNEESLTRFTEQNRRLGLQTALAGSLKFEDLDALKRIDPEIIGVRGMVCGGDRSTRVRAELVEKAMMMLR</sequence>
<dbReference type="NCBIfam" id="NF002575">
    <property type="entry name" value="PRK02227.1-3"/>
    <property type="match status" value="1"/>
</dbReference>
<dbReference type="EC" id="4.2.3.153" evidence="5"/>
<proteinExistence type="inferred from homology"/>
<evidence type="ECO:0000256" key="5">
    <source>
        <dbReference type="HAMAP-Rule" id="MF_00681"/>
    </source>
</evidence>
<evidence type="ECO:0000256" key="4">
    <source>
        <dbReference type="ARBA" id="ARBA00047628"/>
    </source>
</evidence>
<organism evidence="6 7">
    <name type="scientific">Methanoculleus caldifontis</name>
    <dbReference type="NCBI Taxonomy" id="2651577"/>
    <lineage>
        <taxon>Archaea</taxon>
        <taxon>Methanobacteriati</taxon>
        <taxon>Methanobacteriota</taxon>
        <taxon>Stenosarchaea group</taxon>
        <taxon>Methanomicrobia</taxon>
        <taxon>Methanomicrobiales</taxon>
        <taxon>Methanomicrobiaceae</taxon>
        <taxon>Methanoculleus</taxon>
    </lineage>
</organism>
<dbReference type="Proteomes" id="UP001281203">
    <property type="component" value="Unassembled WGS sequence"/>
</dbReference>
<comment type="function">
    <text evidence="1 5">Catalyzes the formation of 4-(hydroxymethyl)-2-furancarboxaldehyde phosphate (4-HFC-P) from two molecules of glyceraldehyde-3-P (GA-3-P).</text>
</comment>